<dbReference type="InterPro" id="IPR038535">
    <property type="entry name" value="CNOT1_TTP_bind_sf"/>
</dbReference>
<dbReference type="InterPro" id="IPR007196">
    <property type="entry name" value="CCR4-Not_Not1_C"/>
</dbReference>
<evidence type="ECO:0000259" key="7">
    <source>
        <dbReference type="Pfam" id="PF04054"/>
    </source>
</evidence>
<evidence type="ECO:0000259" key="11">
    <source>
        <dbReference type="Pfam" id="PF16418"/>
    </source>
</evidence>
<dbReference type="InterPro" id="IPR040398">
    <property type="entry name" value="Not1"/>
</dbReference>
<accession>A0A1A0HB80</accession>
<dbReference type="CDD" id="cd20710">
    <property type="entry name" value="NOT1_connector"/>
    <property type="match status" value="1"/>
</dbReference>
<evidence type="ECO:0000256" key="1">
    <source>
        <dbReference type="ARBA" id="ARBA00004123"/>
    </source>
</evidence>
<dbReference type="InterPro" id="IPR024557">
    <property type="entry name" value="CNOT1_dom_4"/>
</dbReference>
<dbReference type="RefSeq" id="XP_018711658.1">
    <property type="nucleotide sequence ID" value="XM_018855230.1"/>
</dbReference>
<dbReference type="Pfam" id="PF25097">
    <property type="entry name" value="ARM_Cnot1"/>
    <property type="match status" value="1"/>
</dbReference>
<dbReference type="Gene3D" id="1.25.40.840">
    <property type="entry name" value="CCR4-NOT transcription complex subunit 1 TTP binding domain"/>
    <property type="match status" value="1"/>
</dbReference>
<evidence type="ECO:0000256" key="3">
    <source>
        <dbReference type="ARBA" id="ARBA00023015"/>
    </source>
</evidence>
<organism evidence="14 15">
    <name type="scientific">Metschnikowia bicuspidata var. bicuspidata NRRL YB-4993</name>
    <dbReference type="NCBI Taxonomy" id="869754"/>
    <lineage>
        <taxon>Eukaryota</taxon>
        <taxon>Fungi</taxon>
        <taxon>Dikarya</taxon>
        <taxon>Ascomycota</taxon>
        <taxon>Saccharomycotina</taxon>
        <taxon>Pichiomycetes</taxon>
        <taxon>Metschnikowiaceae</taxon>
        <taxon>Metschnikowia</taxon>
    </lineage>
</organism>
<evidence type="ECO:0000259" key="12">
    <source>
        <dbReference type="Pfam" id="PF16419"/>
    </source>
</evidence>
<dbReference type="Pfam" id="PF04054">
    <property type="entry name" value="Not1"/>
    <property type="match status" value="1"/>
</dbReference>
<evidence type="ECO:0000313" key="14">
    <source>
        <dbReference type="EMBL" id="OBA21148.1"/>
    </source>
</evidence>
<evidence type="ECO:0000256" key="4">
    <source>
        <dbReference type="ARBA" id="ARBA00023163"/>
    </source>
</evidence>
<feature type="domain" description="CCR4-NOT transcription complex subunit 1 CAF1-binding" evidence="9">
    <location>
        <begin position="921"/>
        <end position="1140"/>
    </location>
</feature>
<evidence type="ECO:0000259" key="10">
    <source>
        <dbReference type="Pfam" id="PF16417"/>
    </source>
</evidence>
<dbReference type="Gene3D" id="1.25.40.790">
    <property type="match status" value="1"/>
</dbReference>
<evidence type="ECO:0000313" key="15">
    <source>
        <dbReference type="Proteomes" id="UP000092555"/>
    </source>
</evidence>
<dbReference type="Pfam" id="PF12842">
    <property type="entry name" value="DUF3819"/>
    <property type="match status" value="1"/>
</dbReference>
<dbReference type="GO" id="GO:0017148">
    <property type="term" value="P:negative regulation of translation"/>
    <property type="evidence" value="ECO:0007669"/>
    <property type="project" value="InterPro"/>
</dbReference>
<evidence type="ECO:0000259" key="13">
    <source>
        <dbReference type="Pfam" id="PF25097"/>
    </source>
</evidence>
<dbReference type="InterPro" id="IPR055454">
    <property type="entry name" value="CNOT1-like_NOT1_connector"/>
</dbReference>
<feature type="compositionally biased region" description="Low complexity" evidence="6">
    <location>
        <begin position="1457"/>
        <end position="1470"/>
    </location>
</feature>
<proteinExistence type="predicted"/>
<feature type="domain" description="CCR4-NOT transcription complex subunit 1" evidence="8">
    <location>
        <begin position="1237"/>
        <end position="1378"/>
    </location>
</feature>
<dbReference type="InterPro" id="IPR032195">
    <property type="entry name" value="CNOT1_HEAT_N"/>
</dbReference>
<keyword evidence="5" id="KW-0539">Nucleus</keyword>
<evidence type="ECO:0000259" key="8">
    <source>
        <dbReference type="Pfam" id="PF12842"/>
    </source>
</evidence>
<feature type="domain" description="CCR4-NOT transcription complex subunit 1 HEAT repeat" evidence="11">
    <location>
        <begin position="507"/>
        <end position="677"/>
    </location>
</feature>
<keyword evidence="4" id="KW-0804">Transcription</keyword>
<dbReference type="PANTHER" id="PTHR13162:SF8">
    <property type="entry name" value="CCR4-NOT TRANSCRIPTION COMPLEX SUBUNIT 1"/>
    <property type="match status" value="1"/>
</dbReference>
<dbReference type="Proteomes" id="UP000092555">
    <property type="component" value="Unassembled WGS sequence"/>
</dbReference>
<feature type="region of interest" description="Disordered" evidence="6">
    <location>
        <begin position="641"/>
        <end position="660"/>
    </location>
</feature>
<feature type="compositionally biased region" description="Basic and acidic residues" evidence="6">
    <location>
        <begin position="1471"/>
        <end position="1486"/>
    </location>
</feature>
<feature type="domain" description="CCR4-NOT transcription complex subunit 1 HEAT repeat 1" evidence="12">
    <location>
        <begin position="254"/>
        <end position="493"/>
    </location>
</feature>
<dbReference type="Gene3D" id="1.25.40.800">
    <property type="match status" value="1"/>
</dbReference>
<feature type="domain" description="CCR4-NOT transcription complex subunit 1 TTP binding" evidence="10">
    <location>
        <begin position="721"/>
        <end position="874"/>
    </location>
</feature>
<evidence type="ECO:0000256" key="5">
    <source>
        <dbReference type="ARBA" id="ARBA00023242"/>
    </source>
</evidence>
<feature type="region of interest" description="Disordered" evidence="6">
    <location>
        <begin position="1457"/>
        <end position="1486"/>
    </location>
</feature>
<dbReference type="STRING" id="869754.A0A1A0HB80"/>
<gene>
    <name evidence="14" type="ORF">METBIDRAFT_229635</name>
</gene>
<dbReference type="InterPro" id="IPR032194">
    <property type="entry name" value="CNOT1_HEAT"/>
</dbReference>
<evidence type="ECO:0000259" key="9">
    <source>
        <dbReference type="Pfam" id="PF16415"/>
    </source>
</evidence>
<feature type="domain" description="CCR4-Not complex component Not1 C-terminal" evidence="7">
    <location>
        <begin position="1892"/>
        <end position="2255"/>
    </location>
</feature>
<dbReference type="InterPro" id="IPR032193">
    <property type="entry name" value="CNOT1_TTP_bind"/>
</dbReference>
<dbReference type="GO" id="GO:0005634">
    <property type="term" value="C:nucleus"/>
    <property type="evidence" value="ECO:0007669"/>
    <property type="project" value="UniProtKB-SubCell"/>
</dbReference>
<sequence>MVTSQKAASPSGPLPTTNEKDTLDQLLQEKPLNPLSILVHEPSINESSQYVSIVLNQLSILLATASAATWKSHHDQIRYILSNERKHHIVHSYFYSKLVAVVKDTPHTASLSPPEQIFKAELEYLAKDCTFIEFLIPELSSILGNNATEQIFYFIERFSIDPVLLFTFVLRIADPESPAVKHFFEEASSKVPALVIERSTTSDRSWCHVLLDCILRSPTYPFLHKLSTIGQFNAFDLTIPPVQAFFRSILKMTFKELLIEIGPENLLPEKLLPSLLQIKPEDADESIALVLAEVLIPGSQGLTNTNGGITPLTFVNNLPEANAKGAQLQACLKNIEQNKNFTLNWFAIFSKVQELLFDASKRNSQPSVASITQLFSALDFKQGLIDIVLSYEWWFDKTLLFMLQSMYTKPGAFDIMNSKNLTLCYEGEVSSEHELLKFVNIAKLEVQVMSKINTQSTHQNKQQSEGDRKLETWLTQFFDLHCRSEPHHVIAGALAIPDKDSYILDRIDRLFAFMMDRPWTDENVAQLGKVINKFKELDIQLAILKLIEFYTSRVSPESLTKVVQTATSFELFDELTSKAKLISYSLYLAFVVEASTCIPDTSSYAEGMKHVIENDVRDPKLKNAVYQSLLEILESRAAQDFEAGQQQHQQQQQGAPPSSLSRPLKVSVVYLLLDALKGSQGLVDPERLKNLQLSLLTTYPRLINFGIGHDKAIMKNEEMFSNFFPPQVEQEMKSCYSKMYSKDMDIKEIVEMLGRMKNSDVPHEQDVFSCMIHSLIDEYRFFSEYPLTALASTSLLFGALLQKDLIQGTTLTVALNFIWESCNQPQDSHMFKFAVQSLYNFKSRLHEYPMYCKHLLKCQSLSAHAKMYQIVKDASNGIPCPDSNAPQQVSVSDNQVSKSEGVAVNYNSISAVKRTIGFEAQEDPAEAISDRLLFFVNNMTSDNMLTKLADIKGLFAEKYFSWFANYLVTERARIEPNNHTLYTSLVFALNNPIFYEYVLNITLFEVGKLLRNFKDTSSERQHLKNLGAWLGKITLANDRPLKRDQVALKYLLVESFDFKTLHIVIPFVCKILEQASYSRVFRCPNPWVLGVIKVLVELYECADLKLNLKFEIEVLLNAFDTKVKDIEASTLIRTHNPKPEALAAMFGTRTDVGGMIDLAALSIEGPNQSLQMQQHLQQQAAMMQQQQQQQQQQHLSQLQHLPQIRQMDDHVPQTSVANQLDASFSNLVGNTIFTQNPNLRRAFQVSLACAVRECAVPILSRVSEAVLSTTEALVRKDFATEADSAKFRKSYQIMAQQLAHSMVVCSGRKILSEAIEATMVQLLSNQINANELPLLELNSAIQSNVHLCVEIVENLAATNISELIEERMHQQVLVRERHTKGEPFRDEGASTYALQLPPPLGLKPDGLHDTQLNIYTGFGTNSFIIRADQAQGGQQLHPISNVKASPLNQNVQAIPQQIPQRSQQPPFQSASKEHDTEHHEISHDFQLRSQDSLRGNNIDSQLTPQQVSATILQEDSSADQLFSFITQLADKAIQTLAGIKETSLHELPADHPILQSLSQALALCQSNAVKYPELLLKVAQYAVNCLFTQVHENPMSNEIYVVILDKLCECSPSTAKDVTWWMVHSLDQRKFNMPVIFSLLKVQLVTPLKLDSSIGKLIAESNSAVLVKFASSLLLNVFSSEGTRPIALRSEFACTLDALLNYDPEDTEEHQRALAMRNDLFKLLNESNIPLSSSTENKEGDGFVQMGYIFVEWVKLVGHNENSLALQNAFVDRLFHCGVLNEPEKFQTFFRAATEISTTAFVTEHEMRSRTQREVLLSVDCLALLISRILLRFSKSHTEDATAYMKIIFDIIALVLVNEHEGSKSTWNERAYFKLFSSLMCTWSEASVLDADATSHLDLSFYSSLGDVLDSVQPLIYPGFTFAWISLIAHRMFLPKLLELPEKNGYSVVVKLLTSLLKFQNVYSKDKFVQHDVLHVIFKAINRVFTALAHDEPEFLIECHYQLITAVPSVYIQVKNIILSAIPKTISAESPFSRTLNCNDLPGCSDAPGVQYAPITDLSKAGLKKPVENFIRIPASALLRTIYGGLKLNYPKEVSSFGFDSVNFNTRLVNALALHVVISAVEDKLPRDNSCFNSKSSHTSLLVDLMNHGCTEFRYHLMDAIANQLRSPNCHTQWFISFVLHIFSDEASWSSGEIREEMDEIVARVLLERHLVNKPYPWGLSMVLTELVSNEKYDFFSRLFHKNTTPELRGVFEALAKTVR</sequence>
<name>A0A1A0HB80_9ASCO</name>
<comment type="subcellular location">
    <subcellularLocation>
        <location evidence="1">Nucleus</location>
    </subcellularLocation>
</comment>
<dbReference type="GO" id="GO:0000932">
    <property type="term" value="C:P-body"/>
    <property type="evidence" value="ECO:0007669"/>
    <property type="project" value="TreeGrafter"/>
</dbReference>
<reference evidence="14 15" key="1">
    <citation type="submission" date="2016-05" db="EMBL/GenBank/DDBJ databases">
        <title>Comparative genomics of biotechnologically important yeasts.</title>
        <authorList>
            <consortium name="DOE Joint Genome Institute"/>
            <person name="Riley R."/>
            <person name="Haridas S."/>
            <person name="Wolfe K.H."/>
            <person name="Lopes M.R."/>
            <person name="Hittinger C.T."/>
            <person name="Goker M."/>
            <person name="Salamov A."/>
            <person name="Wisecaver J."/>
            <person name="Long T.M."/>
            <person name="Aerts A.L."/>
            <person name="Barry K."/>
            <person name="Choi C."/>
            <person name="Clum A."/>
            <person name="Coughlan A.Y."/>
            <person name="Deshpande S."/>
            <person name="Douglass A.P."/>
            <person name="Hanson S.J."/>
            <person name="Klenk H.-P."/>
            <person name="LaButti K."/>
            <person name="Lapidus A."/>
            <person name="Lindquist E."/>
            <person name="Lipzen A."/>
            <person name="Meier-kolthoff J.P."/>
            <person name="Ohm R.A."/>
            <person name="Otillar R.P."/>
            <person name="Pangilinan J."/>
            <person name="Peng Y."/>
            <person name="Rokas A."/>
            <person name="Rosa C.A."/>
            <person name="Scheuner C."/>
            <person name="Sibirny A.A."/>
            <person name="Slot J.C."/>
            <person name="Stielow J.B."/>
            <person name="Sun H."/>
            <person name="Kurtzman C.P."/>
            <person name="Blackwell M."/>
            <person name="Grigoriev I.V."/>
            <person name="Jeffries T.W."/>
        </authorList>
    </citation>
    <scope>NUCLEOTIDE SEQUENCE [LARGE SCALE GENOMIC DNA]</scope>
    <source>
        <strain evidence="14 15">NRRL YB-4993</strain>
    </source>
</reference>
<dbReference type="EMBL" id="LXTC01000003">
    <property type="protein sequence ID" value="OBA21148.1"/>
    <property type="molecule type" value="Genomic_DNA"/>
</dbReference>
<dbReference type="PANTHER" id="PTHR13162">
    <property type="entry name" value="CCR4-NOT TRANSCRIPTION COMPLEX"/>
    <property type="match status" value="1"/>
</dbReference>
<dbReference type="InterPro" id="IPR032191">
    <property type="entry name" value="CNOT1_CAF1_bind"/>
</dbReference>
<dbReference type="Gene3D" id="1.25.40.180">
    <property type="match status" value="1"/>
</dbReference>
<dbReference type="Pfam" id="PF16418">
    <property type="entry name" value="CNOT1_HEAT"/>
    <property type="match status" value="1"/>
</dbReference>
<dbReference type="GO" id="GO:0030015">
    <property type="term" value="C:CCR4-NOT core complex"/>
    <property type="evidence" value="ECO:0007669"/>
    <property type="project" value="InterPro"/>
</dbReference>
<dbReference type="GO" id="GO:0000288">
    <property type="term" value="P:nuclear-transcribed mRNA catabolic process, deadenylation-dependent decay"/>
    <property type="evidence" value="ECO:0007669"/>
    <property type="project" value="TreeGrafter"/>
</dbReference>
<dbReference type="Pfam" id="PF16415">
    <property type="entry name" value="CNOT1_CAF1_bind"/>
    <property type="match status" value="1"/>
</dbReference>
<dbReference type="Pfam" id="PF16419">
    <property type="entry name" value="CNOT1_HEAT_N"/>
    <property type="match status" value="1"/>
</dbReference>
<dbReference type="GeneID" id="30028206"/>
<evidence type="ECO:0000256" key="2">
    <source>
        <dbReference type="ARBA" id="ARBA00022491"/>
    </source>
</evidence>
<feature type="domain" description="CCR4-NOT transcription complex subunit 1-like NOT1 connector" evidence="13">
    <location>
        <begin position="1548"/>
        <end position="1700"/>
    </location>
</feature>
<dbReference type="OrthoDB" id="1933107at2759"/>
<keyword evidence="3" id="KW-0805">Transcription regulation</keyword>
<keyword evidence="2" id="KW-0678">Repressor</keyword>
<evidence type="ECO:0000256" key="6">
    <source>
        <dbReference type="SAM" id="MobiDB-lite"/>
    </source>
</evidence>
<keyword evidence="15" id="KW-1185">Reference proteome</keyword>
<dbReference type="GO" id="GO:0060090">
    <property type="term" value="F:molecular adaptor activity"/>
    <property type="evidence" value="ECO:0007669"/>
    <property type="project" value="TreeGrafter"/>
</dbReference>
<comment type="caution">
    <text evidence="14">The sequence shown here is derived from an EMBL/GenBank/DDBJ whole genome shotgun (WGS) entry which is preliminary data.</text>
</comment>
<protein>
    <submittedName>
        <fullName evidence="14">Not1-domain-containing protein</fullName>
    </submittedName>
</protein>
<dbReference type="Pfam" id="PF16417">
    <property type="entry name" value="CNOT1_TTP_bind"/>
    <property type="match status" value="1"/>
</dbReference>